<dbReference type="Gene3D" id="1.25.10.10">
    <property type="entry name" value="Leucine-rich Repeat Variant"/>
    <property type="match status" value="2"/>
</dbReference>
<evidence type="ECO:0000313" key="2">
    <source>
        <dbReference type="RefSeq" id="XP_017979651.1"/>
    </source>
</evidence>
<reference evidence="2" key="2">
    <citation type="submission" date="2025-08" db="UniProtKB">
        <authorList>
            <consortium name="RefSeq"/>
        </authorList>
    </citation>
    <scope>IDENTIFICATION</scope>
</reference>
<proteinExistence type="predicted"/>
<evidence type="ECO:0000313" key="1">
    <source>
        <dbReference type="Proteomes" id="UP000694886"/>
    </source>
</evidence>
<dbReference type="PANTHER" id="PTHR46241:SF1">
    <property type="entry name" value="OUTER DYNEIN ARM-DOCKING COMPLEX SUBUNIT 2"/>
    <property type="match status" value="1"/>
</dbReference>
<sequence>MSEKEMDPNWEEASDHFKRVIDRGTEAMRLKAIIKLAKLSNHAPENILGHTIPILASLVADHSSNSSSPSLQGVVVHCLKCIARQGDGRLATEIGQSGALLSILRLLPESDGSFQRLSAQCLWCLVNLGTDDNRVIVANNGGLEIIANLLNSSVRSVRRYLLEILRALSMLKEVRERACQAIGLLATTRQARCSLVELGAIPVLVELLRVGDSDTKLKADNSLGVISTQIDYLGHVAQAGAIPMLAELVQGPDPLGWDVAENALCLLAHNEENAASIADHLVRILRKGNNEPIQSRNATVYAPSVFFNLQSCCFPLDLQSVLLPD</sequence>
<dbReference type="PANTHER" id="PTHR46241">
    <property type="entry name" value="ARMADILLO REPEAT-CONTAINING PROTEIN 4 ARMC4"/>
    <property type="match status" value="1"/>
</dbReference>
<dbReference type="KEGG" id="tcc:18593365"/>
<organism evidence="1 2">
    <name type="scientific">Theobroma cacao</name>
    <name type="common">Cacao</name>
    <name type="synonym">Cocoa</name>
    <dbReference type="NCBI Taxonomy" id="3641"/>
    <lineage>
        <taxon>Eukaryota</taxon>
        <taxon>Viridiplantae</taxon>
        <taxon>Streptophyta</taxon>
        <taxon>Embryophyta</taxon>
        <taxon>Tracheophyta</taxon>
        <taxon>Spermatophyta</taxon>
        <taxon>Magnoliopsida</taxon>
        <taxon>eudicotyledons</taxon>
        <taxon>Gunneridae</taxon>
        <taxon>Pentapetalae</taxon>
        <taxon>rosids</taxon>
        <taxon>malvids</taxon>
        <taxon>Malvales</taxon>
        <taxon>Malvaceae</taxon>
        <taxon>Byttnerioideae</taxon>
        <taxon>Theobroma</taxon>
    </lineage>
</organism>
<dbReference type="RefSeq" id="XP_017979651.1">
    <property type="nucleotide sequence ID" value="XM_018124162.1"/>
</dbReference>
<reference evidence="1" key="1">
    <citation type="journal article" date="1997" name="Nucleic Acids Res.">
        <title>tRNAscan-SE: a program for improved detection of transfer RNA genes in genomic sequence.</title>
        <authorList>
            <person name="Lowe T.M."/>
            <person name="Eddy S.R."/>
        </authorList>
    </citation>
    <scope>NUCLEOTIDE SEQUENCE [LARGE SCALE GENOMIC DNA]</scope>
    <source>
        <strain evidence="1">r\B97-61/B2</strain>
    </source>
</reference>
<dbReference type="Proteomes" id="UP000694886">
    <property type="component" value="Chromosome 7"/>
</dbReference>
<protein>
    <submittedName>
        <fullName evidence="2">U-box domain-containing protein 8</fullName>
    </submittedName>
</protein>
<dbReference type="AlphaFoldDB" id="A0AB32WNY5"/>
<name>A0AB32WNY5_THECC</name>
<accession>A0AB32WNY5</accession>
<dbReference type="GeneID" id="18593365"/>
<dbReference type="Gramene" id="Tc07v2_t001930.1">
    <property type="protein sequence ID" value="Tc07v2_p001930.1"/>
    <property type="gene ID" value="Tc07v2_g001930"/>
</dbReference>
<dbReference type="InterPro" id="IPR011989">
    <property type="entry name" value="ARM-like"/>
</dbReference>
<gene>
    <name evidence="2" type="primary">LOC18593365</name>
</gene>
<dbReference type="SUPFAM" id="SSF48371">
    <property type="entry name" value="ARM repeat"/>
    <property type="match status" value="1"/>
</dbReference>
<dbReference type="InterPro" id="IPR016024">
    <property type="entry name" value="ARM-type_fold"/>
</dbReference>